<accession>A0A2T0TJY3</accession>
<gene>
    <name evidence="2" type="ORF">CLV43_101250</name>
</gene>
<protein>
    <submittedName>
        <fullName evidence="2">Uncharacterized protein DUF397</fullName>
    </submittedName>
</protein>
<dbReference type="Pfam" id="PF04149">
    <property type="entry name" value="DUF397"/>
    <property type="match status" value="1"/>
</dbReference>
<evidence type="ECO:0000259" key="1">
    <source>
        <dbReference type="Pfam" id="PF04149"/>
    </source>
</evidence>
<evidence type="ECO:0000313" key="3">
    <source>
        <dbReference type="Proteomes" id="UP000239494"/>
    </source>
</evidence>
<feature type="domain" description="DUF397" evidence="1">
    <location>
        <begin position="16"/>
        <end position="66"/>
    </location>
</feature>
<dbReference type="EMBL" id="PVTF01000001">
    <property type="protein sequence ID" value="PRY45986.1"/>
    <property type="molecule type" value="Genomic_DNA"/>
</dbReference>
<keyword evidence="3" id="KW-1185">Reference proteome</keyword>
<sequence>MKEAIAVSTVDFTGVVWRKSSRSGNGNNGNCVEVSYTGPVVGVRDSKNTEAGILTFPESAWAAFLAFSS</sequence>
<evidence type="ECO:0000313" key="2">
    <source>
        <dbReference type="EMBL" id="PRY45986.1"/>
    </source>
</evidence>
<reference evidence="2 3" key="1">
    <citation type="submission" date="2018-03" db="EMBL/GenBank/DDBJ databases">
        <title>Genomic Encyclopedia of Archaeal and Bacterial Type Strains, Phase II (KMG-II): from individual species to whole genera.</title>
        <authorList>
            <person name="Goeker M."/>
        </authorList>
    </citation>
    <scope>NUCLEOTIDE SEQUENCE [LARGE SCALE GENOMIC DNA]</scope>
    <source>
        <strain evidence="2 3">DSM 44720</strain>
    </source>
</reference>
<dbReference type="AlphaFoldDB" id="A0A2T0TJY3"/>
<dbReference type="Proteomes" id="UP000239494">
    <property type="component" value="Unassembled WGS sequence"/>
</dbReference>
<name>A0A2T0TJY3_9PSEU</name>
<proteinExistence type="predicted"/>
<organism evidence="2 3">
    <name type="scientific">Umezawaea tangerina</name>
    <dbReference type="NCBI Taxonomy" id="84725"/>
    <lineage>
        <taxon>Bacteria</taxon>
        <taxon>Bacillati</taxon>
        <taxon>Actinomycetota</taxon>
        <taxon>Actinomycetes</taxon>
        <taxon>Pseudonocardiales</taxon>
        <taxon>Pseudonocardiaceae</taxon>
        <taxon>Umezawaea</taxon>
    </lineage>
</organism>
<comment type="caution">
    <text evidence="2">The sequence shown here is derived from an EMBL/GenBank/DDBJ whole genome shotgun (WGS) entry which is preliminary data.</text>
</comment>
<dbReference type="InterPro" id="IPR007278">
    <property type="entry name" value="DUF397"/>
</dbReference>